<sequence length="216" mass="25346">MEQLDLLLNRIFQYRHHHAHVLDLESILKIESNEQSNAYAYFRLSIGTQKVENMFRRQNPLKIPRFTNFPILTIFDPLSFCRISITGGTNYFFLNIEEEEDTTTQEPNFKRRRLNDFERKFCDTCVVASILLQQTNCGAMLYLALLCNLLRLGLYEKAALFISLINLKIVKYPLSIKFLGIIILDVSNKPKILKQNEDLNHEPTRSVNELFYVLKH</sequence>
<name>A0A3M7PGA1_BRAPC</name>
<reference evidence="1 2" key="1">
    <citation type="journal article" date="2018" name="Sci. Rep.">
        <title>Genomic signatures of local adaptation to the degree of environmental predictability in rotifers.</title>
        <authorList>
            <person name="Franch-Gras L."/>
            <person name="Hahn C."/>
            <person name="Garcia-Roger E.M."/>
            <person name="Carmona M.J."/>
            <person name="Serra M."/>
            <person name="Gomez A."/>
        </authorList>
    </citation>
    <scope>NUCLEOTIDE SEQUENCE [LARGE SCALE GENOMIC DNA]</scope>
    <source>
        <strain evidence="1">HYR1</strain>
    </source>
</reference>
<accession>A0A3M7PGA1</accession>
<protein>
    <submittedName>
        <fullName evidence="1">Uncharacterized protein</fullName>
    </submittedName>
</protein>
<dbReference type="AlphaFoldDB" id="A0A3M7PGA1"/>
<evidence type="ECO:0000313" key="1">
    <source>
        <dbReference type="EMBL" id="RMZ98131.1"/>
    </source>
</evidence>
<keyword evidence="2" id="KW-1185">Reference proteome</keyword>
<evidence type="ECO:0000313" key="2">
    <source>
        <dbReference type="Proteomes" id="UP000276133"/>
    </source>
</evidence>
<gene>
    <name evidence="1" type="ORF">BpHYR1_020962</name>
</gene>
<organism evidence="1 2">
    <name type="scientific">Brachionus plicatilis</name>
    <name type="common">Marine rotifer</name>
    <name type="synonym">Brachionus muelleri</name>
    <dbReference type="NCBI Taxonomy" id="10195"/>
    <lineage>
        <taxon>Eukaryota</taxon>
        <taxon>Metazoa</taxon>
        <taxon>Spiralia</taxon>
        <taxon>Gnathifera</taxon>
        <taxon>Rotifera</taxon>
        <taxon>Eurotatoria</taxon>
        <taxon>Monogononta</taxon>
        <taxon>Pseudotrocha</taxon>
        <taxon>Ploima</taxon>
        <taxon>Brachionidae</taxon>
        <taxon>Brachionus</taxon>
    </lineage>
</organism>
<comment type="caution">
    <text evidence="1">The sequence shown here is derived from an EMBL/GenBank/DDBJ whole genome shotgun (WGS) entry which is preliminary data.</text>
</comment>
<dbReference type="EMBL" id="REGN01010964">
    <property type="protein sequence ID" value="RMZ98131.1"/>
    <property type="molecule type" value="Genomic_DNA"/>
</dbReference>
<dbReference type="Proteomes" id="UP000276133">
    <property type="component" value="Unassembled WGS sequence"/>
</dbReference>
<proteinExistence type="predicted"/>